<gene>
    <name evidence="1" type="ORF">B5M45_24370</name>
</gene>
<dbReference type="PANTHER" id="PTHR42815">
    <property type="entry name" value="FAD-BINDING, PUTATIVE (AFU_ORTHOLOGUE AFUA_6G07600)-RELATED"/>
    <property type="match status" value="1"/>
</dbReference>
<reference evidence="1 2" key="1">
    <citation type="submission" date="2017-03" db="EMBL/GenBank/DDBJ databases">
        <title>Genomic insights into Mycobacterium simiae human colonization.</title>
        <authorList>
            <person name="Steffani J.L."/>
            <person name="Brunck M.E."/>
            <person name="Cruz E."/>
            <person name="Montiel R."/>
            <person name="Barona F."/>
        </authorList>
    </citation>
    <scope>NUCLEOTIDE SEQUENCE [LARGE SCALE GENOMIC DNA]</scope>
    <source>
        <strain evidence="1 2">MsiGto</strain>
    </source>
</reference>
<evidence type="ECO:0000313" key="2">
    <source>
        <dbReference type="Proteomes" id="UP000193040"/>
    </source>
</evidence>
<dbReference type="STRING" id="1784.VC42_21700"/>
<keyword evidence="2" id="KW-1185">Reference proteome</keyword>
<protein>
    <submittedName>
        <fullName evidence="1">Pyridoxamine 5'-phosphate oxidase</fullName>
    </submittedName>
</protein>
<accession>A0A1X0XT40</accession>
<dbReference type="Gene3D" id="2.30.110.10">
    <property type="entry name" value="Electron Transport, Fmn-binding Protein, Chain A"/>
    <property type="match status" value="1"/>
</dbReference>
<dbReference type="InterPro" id="IPR012349">
    <property type="entry name" value="Split_barrel_FMN-bd"/>
</dbReference>
<evidence type="ECO:0000313" key="1">
    <source>
        <dbReference type="EMBL" id="ORJ56039.1"/>
    </source>
</evidence>
<proteinExistence type="predicted"/>
<dbReference type="EMBL" id="MZZM01000028">
    <property type="protein sequence ID" value="ORJ56039.1"/>
    <property type="molecule type" value="Genomic_DNA"/>
</dbReference>
<name>A0A1X0XT40_MYCSI</name>
<organism evidence="1 2">
    <name type="scientific">Mycobacterium simiae</name>
    <name type="common">Mycobacterium habana</name>
    <dbReference type="NCBI Taxonomy" id="1784"/>
    <lineage>
        <taxon>Bacteria</taxon>
        <taxon>Bacillati</taxon>
        <taxon>Actinomycetota</taxon>
        <taxon>Actinomycetes</taxon>
        <taxon>Mycobacteriales</taxon>
        <taxon>Mycobacteriaceae</taxon>
        <taxon>Mycobacterium</taxon>
        <taxon>Mycobacterium simiae complex</taxon>
    </lineage>
</organism>
<comment type="caution">
    <text evidence="1">The sequence shown here is derived from an EMBL/GenBank/DDBJ whole genome shotgun (WGS) entry which is preliminary data.</text>
</comment>
<sequence length="255" mass="26936">MLRANRISAGATQFLSTQRFAALTGRDHAGVLWISPVAGPPGFLRGADDIVQISQAPRDGDPLHRITAGQQVGLVTIDFATRRRMRVNGTLLVSGDAGMSIRVDQAYGNCPQYIHRRDINVPAIASPSGASRHATTLSAAEQAMIATADTFFLGTTHPSRGSDASHRGGTAGFVKVDSPTRLWWPDYPGNNMFNSLGNLTVDDEAALLFVDFATGASIQLSGSAQVQWSIPEADDGAGRGVAFEVDAVVTWSSAG</sequence>
<dbReference type="AlphaFoldDB" id="A0A1X0XT40"/>
<dbReference type="Proteomes" id="UP000193040">
    <property type="component" value="Unassembled WGS sequence"/>
</dbReference>
<dbReference type="SUPFAM" id="SSF50475">
    <property type="entry name" value="FMN-binding split barrel"/>
    <property type="match status" value="1"/>
</dbReference>
<dbReference type="PANTHER" id="PTHR42815:SF2">
    <property type="entry name" value="FAD-BINDING, PUTATIVE (AFU_ORTHOLOGUE AFUA_6G07600)-RELATED"/>
    <property type="match status" value="1"/>
</dbReference>